<name>A0A167ERL7_METRR</name>
<reference evidence="1 2" key="1">
    <citation type="journal article" date="2016" name="Genome Biol. Evol.">
        <title>Divergent and convergent evolution of fungal pathogenicity.</title>
        <authorList>
            <person name="Shang Y."/>
            <person name="Xiao G."/>
            <person name="Zheng P."/>
            <person name="Cen K."/>
            <person name="Zhan S."/>
            <person name="Wang C."/>
        </authorList>
    </citation>
    <scope>NUCLEOTIDE SEQUENCE [LARGE SCALE GENOMIC DNA]</scope>
    <source>
        <strain evidence="1 2">RCEF 4871</strain>
    </source>
</reference>
<dbReference type="OrthoDB" id="4739627at2759"/>
<dbReference type="AlphaFoldDB" id="A0A167ERL7"/>
<dbReference type="OMA" id="MCRLVIF"/>
<organism evidence="1 2">
    <name type="scientific">Metarhizium rileyi (strain RCEF 4871)</name>
    <name type="common">Nomuraea rileyi</name>
    <dbReference type="NCBI Taxonomy" id="1649241"/>
    <lineage>
        <taxon>Eukaryota</taxon>
        <taxon>Fungi</taxon>
        <taxon>Dikarya</taxon>
        <taxon>Ascomycota</taxon>
        <taxon>Pezizomycotina</taxon>
        <taxon>Sordariomycetes</taxon>
        <taxon>Hypocreomycetidae</taxon>
        <taxon>Hypocreales</taxon>
        <taxon>Clavicipitaceae</taxon>
        <taxon>Metarhizium</taxon>
    </lineage>
</organism>
<dbReference type="EMBL" id="AZHC01000010">
    <property type="protein sequence ID" value="OAA44311.1"/>
    <property type="molecule type" value="Genomic_DNA"/>
</dbReference>
<protein>
    <submittedName>
        <fullName evidence="1">Uncharacterized protein</fullName>
    </submittedName>
</protein>
<gene>
    <name evidence="1" type="ORF">NOR_04039</name>
</gene>
<keyword evidence="2" id="KW-1185">Reference proteome</keyword>
<evidence type="ECO:0000313" key="2">
    <source>
        <dbReference type="Proteomes" id="UP000243498"/>
    </source>
</evidence>
<dbReference type="Proteomes" id="UP000243498">
    <property type="component" value="Unassembled WGS sequence"/>
</dbReference>
<evidence type="ECO:0000313" key="1">
    <source>
        <dbReference type="EMBL" id="OAA44311.1"/>
    </source>
</evidence>
<accession>A0A167ERL7</accession>
<proteinExistence type="predicted"/>
<sequence length="95" mass="10420">MCRLLVFAGSCTRCGESQTWDDLGQQLACLQAKNAGCFGQCEAGIFAEQHLFDQECDRCTEEDEGIGDIGEDAFVAAEKRGAETDAKSHRKKQKI</sequence>
<comment type="caution">
    <text evidence="1">The sequence shown here is derived from an EMBL/GenBank/DDBJ whole genome shotgun (WGS) entry which is preliminary data.</text>
</comment>